<protein>
    <submittedName>
        <fullName evidence="1">Uncharacterized protein</fullName>
    </submittedName>
</protein>
<proteinExistence type="predicted"/>
<organism evidence="1 2">
    <name type="scientific">Moniliophthora roreri</name>
    <name type="common">Frosty pod rot fungus</name>
    <name type="synonym">Monilia roreri</name>
    <dbReference type="NCBI Taxonomy" id="221103"/>
    <lineage>
        <taxon>Eukaryota</taxon>
        <taxon>Fungi</taxon>
        <taxon>Dikarya</taxon>
        <taxon>Basidiomycota</taxon>
        <taxon>Agaricomycotina</taxon>
        <taxon>Agaricomycetes</taxon>
        <taxon>Agaricomycetidae</taxon>
        <taxon>Agaricales</taxon>
        <taxon>Marasmiineae</taxon>
        <taxon>Marasmiaceae</taxon>
        <taxon>Moniliophthora</taxon>
    </lineage>
</organism>
<sequence length="13" mass="1592">MAPVKPFRFNQKE</sequence>
<name>A0A0W0GCV8_MONRR</name>
<accession>A0A0W0GCV8</accession>
<dbReference type="EMBL" id="LATX01000379">
    <property type="protein sequence ID" value="KTB46385.1"/>
    <property type="molecule type" value="Genomic_DNA"/>
</dbReference>
<dbReference type="Proteomes" id="UP000054988">
    <property type="component" value="Unassembled WGS sequence"/>
</dbReference>
<gene>
    <name evidence="1" type="ORF">WG66_1038</name>
</gene>
<comment type="caution">
    <text evidence="1">The sequence shown here is derived from an EMBL/GenBank/DDBJ whole genome shotgun (WGS) entry which is preliminary data.</text>
</comment>
<reference evidence="1 2" key="1">
    <citation type="submission" date="2015-12" db="EMBL/GenBank/DDBJ databases">
        <title>Draft genome sequence of Moniliophthora roreri, the causal agent of frosty pod rot of cacao.</title>
        <authorList>
            <person name="Aime M.C."/>
            <person name="Diaz-Valderrama J.R."/>
            <person name="Kijpornyongpan T."/>
            <person name="Phillips-Mora W."/>
        </authorList>
    </citation>
    <scope>NUCLEOTIDE SEQUENCE [LARGE SCALE GENOMIC DNA]</scope>
    <source>
        <strain evidence="1 2">MCA 2952</strain>
    </source>
</reference>
<evidence type="ECO:0000313" key="1">
    <source>
        <dbReference type="EMBL" id="KTB46385.1"/>
    </source>
</evidence>
<evidence type="ECO:0000313" key="2">
    <source>
        <dbReference type="Proteomes" id="UP000054988"/>
    </source>
</evidence>